<reference evidence="7 8" key="1">
    <citation type="submission" date="2019-06" db="EMBL/GenBank/DDBJ databases">
        <title>Sequencing the genomes of 1000 actinobacteria strains.</title>
        <authorList>
            <person name="Klenk H.-P."/>
        </authorList>
    </citation>
    <scope>NUCLEOTIDE SEQUENCE [LARGE SCALE GENOMIC DNA]</scope>
    <source>
        <strain evidence="7 8">DSM 18031</strain>
    </source>
</reference>
<evidence type="ECO:0000313" key="8">
    <source>
        <dbReference type="Proteomes" id="UP000318331"/>
    </source>
</evidence>
<dbReference type="GO" id="GO:0015833">
    <property type="term" value="P:peptide transport"/>
    <property type="evidence" value="ECO:0007669"/>
    <property type="project" value="TreeGrafter"/>
</dbReference>
<gene>
    <name evidence="7" type="ORF">FB466_0876</name>
</gene>
<organism evidence="7 8">
    <name type="scientific">Klugiella xanthotipulae</name>
    <dbReference type="NCBI Taxonomy" id="244735"/>
    <lineage>
        <taxon>Bacteria</taxon>
        <taxon>Bacillati</taxon>
        <taxon>Actinomycetota</taxon>
        <taxon>Actinomycetes</taxon>
        <taxon>Micrococcales</taxon>
        <taxon>Microbacteriaceae</taxon>
        <taxon>Klugiella</taxon>
    </lineage>
</organism>
<keyword evidence="3" id="KW-0813">Transport</keyword>
<dbReference type="GO" id="GO:1904680">
    <property type="term" value="F:peptide transmembrane transporter activity"/>
    <property type="evidence" value="ECO:0007669"/>
    <property type="project" value="TreeGrafter"/>
</dbReference>
<evidence type="ECO:0000256" key="3">
    <source>
        <dbReference type="ARBA" id="ARBA00022448"/>
    </source>
</evidence>
<keyword evidence="4 5" id="KW-0732">Signal</keyword>
<dbReference type="Gene3D" id="3.10.105.10">
    <property type="entry name" value="Dipeptide-binding Protein, Domain 3"/>
    <property type="match status" value="1"/>
</dbReference>
<evidence type="ECO:0000256" key="1">
    <source>
        <dbReference type="ARBA" id="ARBA00004196"/>
    </source>
</evidence>
<dbReference type="InterPro" id="IPR030678">
    <property type="entry name" value="Peptide/Ni-bd"/>
</dbReference>
<dbReference type="Proteomes" id="UP000318331">
    <property type="component" value="Unassembled WGS sequence"/>
</dbReference>
<accession>A0A543I658</accession>
<comment type="subcellular location">
    <subcellularLocation>
        <location evidence="1">Cell envelope</location>
    </subcellularLocation>
</comment>
<dbReference type="Pfam" id="PF00496">
    <property type="entry name" value="SBP_bac_5"/>
    <property type="match status" value="1"/>
</dbReference>
<dbReference type="GO" id="GO:0043190">
    <property type="term" value="C:ATP-binding cassette (ABC) transporter complex"/>
    <property type="evidence" value="ECO:0007669"/>
    <property type="project" value="InterPro"/>
</dbReference>
<evidence type="ECO:0000256" key="5">
    <source>
        <dbReference type="SAM" id="SignalP"/>
    </source>
</evidence>
<evidence type="ECO:0000256" key="4">
    <source>
        <dbReference type="ARBA" id="ARBA00022729"/>
    </source>
</evidence>
<evidence type="ECO:0000256" key="2">
    <source>
        <dbReference type="ARBA" id="ARBA00005695"/>
    </source>
</evidence>
<dbReference type="EMBL" id="VFPN01000001">
    <property type="protein sequence ID" value="TQM66054.1"/>
    <property type="molecule type" value="Genomic_DNA"/>
</dbReference>
<name>A0A543I658_9MICO</name>
<evidence type="ECO:0000313" key="7">
    <source>
        <dbReference type="EMBL" id="TQM66054.1"/>
    </source>
</evidence>
<dbReference type="RefSeq" id="WP_141916108.1">
    <property type="nucleotide sequence ID" value="NZ_BAAAYS010000009.1"/>
</dbReference>
<comment type="caution">
    <text evidence="7">The sequence shown here is derived from an EMBL/GenBank/DDBJ whole genome shotgun (WGS) entry which is preliminary data.</text>
</comment>
<keyword evidence="8" id="KW-1185">Reference proteome</keyword>
<dbReference type="PIRSF" id="PIRSF002741">
    <property type="entry name" value="MppA"/>
    <property type="match status" value="1"/>
</dbReference>
<comment type="similarity">
    <text evidence="2">Belongs to the bacterial solute-binding protein 5 family.</text>
</comment>
<evidence type="ECO:0000259" key="6">
    <source>
        <dbReference type="Pfam" id="PF00496"/>
    </source>
</evidence>
<feature type="chain" id="PRO_5039170470" evidence="5">
    <location>
        <begin position="25"/>
        <end position="546"/>
    </location>
</feature>
<dbReference type="SUPFAM" id="SSF53850">
    <property type="entry name" value="Periplasmic binding protein-like II"/>
    <property type="match status" value="1"/>
</dbReference>
<dbReference type="InterPro" id="IPR000914">
    <property type="entry name" value="SBP_5_dom"/>
</dbReference>
<dbReference type="Gene3D" id="3.40.190.10">
    <property type="entry name" value="Periplasmic binding protein-like II"/>
    <property type="match status" value="1"/>
</dbReference>
<dbReference type="OrthoDB" id="9801912at2"/>
<proteinExistence type="inferred from homology"/>
<protein>
    <submittedName>
        <fullName evidence="7">Peptide/nickel transport system substrate-binding protein</fullName>
    </submittedName>
</protein>
<dbReference type="GO" id="GO:0030313">
    <property type="term" value="C:cell envelope"/>
    <property type="evidence" value="ECO:0007669"/>
    <property type="project" value="UniProtKB-SubCell"/>
</dbReference>
<feature type="signal peptide" evidence="5">
    <location>
        <begin position="1"/>
        <end position="24"/>
    </location>
</feature>
<dbReference type="PANTHER" id="PTHR30290">
    <property type="entry name" value="PERIPLASMIC BINDING COMPONENT OF ABC TRANSPORTER"/>
    <property type="match status" value="1"/>
</dbReference>
<sequence>MTSAFTTKRRVLAAVGGAAAIALLATGCSNTSDGNDNKNAAGGTITVGTTDKVTSLDPAGAYDNGSFVVMNQIYPFLMNTPYGSPDVAPDIAESAEFTTPTEYTVKLKEGLTFANGNELTSSDVKFTFDRQLKINDPNGPASLLYNIDTIAAPDDTTVVFTLKQGNDQTFPQVLSSPAGPIVDEDTFSADAVTKDADIVKGKGFAGQYSITSYEINNLIGYKANPDYKGILGLAKNDIVNAKYYTESSNLKLDIQENNIDVAFRSLSATDIDDLKKNDKVTVVNGPGGETRYIVFNFNTMPYGATTAEADETKSLAVRQAMADLIDREEIADQVFKGTYTPLYSYVADGLTGATESLKPLYGDKKGGPDAAAAKARLEAAGVTTPVKVSIQYSNDHYGPSSGDEYALIKDQLEADGLFAVDLQTTEWVQYNKDRTTDVYPVYQLGWFPDYSDADNYLTPFFLKENFLVNHYDNPEVNDLILKQAVTPDRAERTTLIENVQDKVAADLSTLPYLQGDQIAVTGTNITGTQDTLDASFKFRYGALVKG</sequence>
<feature type="domain" description="Solute-binding protein family 5" evidence="6">
    <location>
        <begin position="87"/>
        <end position="465"/>
    </location>
</feature>
<dbReference type="AlphaFoldDB" id="A0A543I658"/>
<dbReference type="GO" id="GO:0042597">
    <property type="term" value="C:periplasmic space"/>
    <property type="evidence" value="ECO:0007669"/>
    <property type="project" value="UniProtKB-ARBA"/>
</dbReference>
<dbReference type="PANTHER" id="PTHR30290:SF10">
    <property type="entry name" value="PERIPLASMIC OLIGOPEPTIDE-BINDING PROTEIN-RELATED"/>
    <property type="match status" value="1"/>
</dbReference>
<dbReference type="InterPro" id="IPR039424">
    <property type="entry name" value="SBP_5"/>
</dbReference>